<dbReference type="SMART" id="SM00220">
    <property type="entry name" value="S_TKc"/>
    <property type="match status" value="1"/>
</dbReference>
<dbReference type="GO" id="GO:0005524">
    <property type="term" value="F:ATP binding"/>
    <property type="evidence" value="ECO:0007669"/>
    <property type="project" value="UniProtKB-UniRule"/>
</dbReference>
<dbReference type="Gene3D" id="3.30.200.20">
    <property type="entry name" value="Phosphorylase Kinase, domain 1"/>
    <property type="match status" value="1"/>
</dbReference>
<dbReference type="Gene3D" id="3.10.450.50">
    <property type="match status" value="1"/>
</dbReference>
<evidence type="ECO:0000256" key="10">
    <source>
        <dbReference type="ARBA" id="ARBA00047307"/>
    </source>
</evidence>
<dbReference type="InterPro" id="IPR000719">
    <property type="entry name" value="Prot_kinase_dom"/>
</dbReference>
<dbReference type="Pfam" id="PF00069">
    <property type="entry name" value="Pkinase"/>
    <property type="match status" value="1"/>
</dbReference>
<dbReference type="FunFam" id="3.30.200.20:FF:000002">
    <property type="entry name" value="Calcium/calmodulin-dependent protein kinase type II subunit delta isoform 2"/>
    <property type="match status" value="1"/>
</dbReference>
<reference evidence="19" key="1">
    <citation type="journal article" date="2004" name="Nature">
        <title>Genome duplication in the teleost fish Tetraodon nigroviridis reveals the early vertebrate proto-karyotype.</title>
        <authorList>
            <person name="Jaillon O."/>
            <person name="Aury J.-M."/>
            <person name="Brunet F."/>
            <person name="Petit J.-L."/>
            <person name="Stange-Thomann N."/>
            <person name="Mauceli E."/>
            <person name="Bouneau L."/>
            <person name="Fischer C."/>
            <person name="Ozouf-Costaz C."/>
            <person name="Bernot A."/>
            <person name="Nicaud S."/>
            <person name="Jaffe D."/>
            <person name="Fisher S."/>
            <person name="Lutfalla G."/>
            <person name="Dossat C."/>
            <person name="Segurens B."/>
            <person name="Dasilva C."/>
            <person name="Salanoubat M."/>
            <person name="Levy M."/>
            <person name="Boudet N."/>
            <person name="Castellano S."/>
            <person name="Anthouard V."/>
            <person name="Jubin C."/>
            <person name="Castelli V."/>
            <person name="Katinka M."/>
            <person name="Vacherie B."/>
            <person name="Biemont C."/>
            <person name="Skalli Z."/>
            <person name="Cattolico L."/>
            <person name="Poulain J."/>
            <person name="De Berardinis V."/>
            <person name="Cruaud C."/>
            <person name="Duprat S."/>
            <person name="Brottier P."/>
            <person name="Coutanceau J.-P."/>
            <person name="Gouzy J."/>
            <person name="Parra G."/>
            <person name="Lardier G."/>
            <person name="Chapple C."/>
            <person name="McKernan K.J."/>
            <person name="McEwan P."/>
            <person name="Bosak S."/>
            <person name="Kellis M."/>
            <person name="Volff J.-N."/>
            <person name="Guigo R."/>
            <person name="Zody M.C."/>
            <person name="Mesirov J."/>
            <person name="Lindblad-Toh K."/>
            <person name="Birren B."/>
            <person name="Nusbaum C."/>
            <person name="Kahn D."/>
            <person name="Robinson-Rechavi M."/>
            <person name="Laudet V."/>
            <person name="Schachter V."/>
            <person name="Quetier F."/>
            <person name="Saurin W."/>
            <person name="Scarpelli C."/>
            <person name="Wincker P."/>
            <person name="Lander E.S."/>
            <person name="Weissenbach J."/>
            <person name="Roest Crollius H."/>
        </authorList>
    </citation>
    <scope>NUCLEOTIDE SEQUENCE [LARGE SCALE GENOMIC DNA]</scope>
</reference>
<evidence type="ECO:0000256" key="13">
    <source>
        <dbReference type="ARBA" id="ARBA00064333"/>
    </source>
</evidence>
<evidence type="ECO:0000256" key="9">
    <source>
        <dbReference type="ARBA" id="ARBA00022860"/>
    </source>
</evidence>
<reference evidence="18" key="2">
    <citation type="submission" date="2025-08" db="UniProtKB">
        <authorList>
            <consortium name="Ensembl"/>
        </authorList>
    </citation>
    <scope>IDENTIFICATION</scope>
</reference>
<evidence type="ECO:0000256" key="1">
    <source>
        <dbReference type="ARBA" id="ARBA00005354"/>
    </source>
</evidence>
<keyword evidence="19" id="KW-1185">Reference proteome</keyword>
<dbReference type="AlphaFoldDB" id="H3CPT3"/>
<evidence type="ECO:0000256" key="14">
    <source>
        <dbReference type="PROSITE-ProRule" id="PRU10141"/>
    </source>
</evidence>
<evidence type="ECO:0000259" key="17">
    <source>
        <dbReference type="PROSITE" id="PS50011"/>
    </source>
</evidence>
<dbReference type="InterPro" id="IPR008271">
    <property type="entry name" value="Ser/Thr_kinase_AS"/>
</dbReference>
<keyword evidence="6 14" id="KW-0547">Nucleotide-binding</keyword>
<comment type="catalytic activity">
    <reaction evidence="11">
        <text>L-seryl-[protein] + ATP = O-phospho-L-seryl-[protein] + ADP + H(+)</text>
        <dbReference type="Rhea" id="RHEA:17989"/>
        <dbReference type="Rhea" id="RHEA-COMP:9863"/>
        <dbReference type="Rhea" id="RHEA-COMP:11604"/>
        <dbReference type="ChEBI" id="CHEBI:15378"/>
        <dbReference type="ChEBI" id="CHEBI:29999"/>
        <dbReference type="ChEBI" id="CHEBI:30616"/>
        <dbReference type="ChEBI" id="CHEBI:83421"/>
        <dbReference type="ChEBI" id="CHEBI:456216"/>
        <dbReference type="EC" id="2.7.11.17"/>
    </reaction>
</comment>
<dbReference type="PROSITE" id="PS00107">
    <property type="entry name" value="PROTEIN_KINASE_ATP"/>
    <property type="match status" value="1"/>
</dbReference>
<dbReference type="GeneTree" id="ENSGT00940000156481"/>
<accession>H3CPT3</accession>
<dbReference type="PANTHER" id="PTHR24347">
    <property type="entry name" value="SERINE/THREONINE-PROTEIN KINASE"/>
    <property type="match status" value="1"/>
</dbReference>
<dbReference type="FunFam" id="1.10.510.10:FF:000001">
    <property type="entry name" value="Calcium/calmodulin-dependent protein kinase type II subunit delta"/>
    <property type="match status" value="1"/>
</dbReference>
<keyword evidence="5" id="KW-0808">Transferase</keyword>
<comment type="similarity">
    <text evidence="1">Belongs to the protein kinase superfamily. CAMK Ser/Thr protein kinase family. CaMK subfamily.</text>
</comment>
<dbReference type="GO" id="GO:0004683">
    <property type="term" value="F:calcium/calmodulin-dependent protein kinase activity"/>
    <property type="evidence" value="ECO:0007669"/>
    <property type="project" value="UniProtKB-EC"/>
</dbReference>
<dbReference type="Proteomes" id="UP000007303">
    <property type="component" value="Unassembled WGS sequence"/>
</dbReference>
<evidence type="ECO:0000256" key="8">
    <source>
        <dbReference type="ARBA" id="ARBA00022840"/>
    </source>
</evidence>
<keyword evidence="16" id="KW-1133">Transmembrane helix</keyword>
<dbReference type="OMA" id="QSVQHCH"/>
<evidence type="ECO:0000256" key="7">
    <source>
        <dbReference type="ARBA" id="ARBA00022777"/>
    </source>
</evidence>
<evidence type="ECO:0000256" key="4">
    <source>
        <dbReference type="ARBA" id="ARBA00022553"/>
    </source>
</evidence>
<dbReference type="SUPFAM" id="SSF56112">
    <property type="entry name" value="Protein kinase-like (PK-like)"/>
    <property type="match status" value="1"/>
</dbReference>
<dbReference type="Gene3D" id="1.10.510.10">
    <property type="entry name" value="Transferase(Phosphotransferase) domain 1"/>
    <property type="match status" value="1"/>
</dbReference>
<dbReference type="HOGENOM" id="CLU_000288_71_3_1"/>
<dbReference type="InterPro" id="IPR013543">
    <property type="entry name" value="Ca/CaM-dep_prot_kinase-assoc"/>
</dbReference>
<feature type="domain" description="Protein kinase" evidence="17">
    <location>
        <begin position="14"/>
        <end position="273"/>
    </location>
</feature>
<keyword evidence="3 15" id="KW-0723">Serine/threonine-protein kinase</keyword>
<evidence type="ECO:0000313" key="18">
    <source>
        <dbReference type="Ensembl" id="ENSTNIP00000010266.1"/>
    </source>
</evidence>
<dbReference type="Gene3D" id="6.10.140.620">
    <property type="match status" value="1"/>
</dbReference>
<comment type="subunit">
    <text evidence="13">CAMK2 is composed of four different chains: alpha, beta, gamma, and delta. The different isoforms assemble into homo- or heteromultimeric holoenzymes composed of 8 to 12 subunits.</text>
</comment>
<dbReference type="EC" id="2.7.11.17" evidence="2"/>
<name>H3CPT3_TETNG</name>
<dbReference type="FunFam" id="3.10.450.50:FF:000001">
    <property type="entry name" value="calcium/calmodulin-dependent protein kinase type II subunit gamma isoform X1"/>
    <property type="match status" value="1"/>
</dbReference>
<protein>
    <recommendedName>
        <fullName evidence="2">calcium/calmodulin-dependent protein kinase</fullName>
        <ecNumber evidence="2">2.7.11.17</ecNumber>
    </recommendedName>
</protein>
<comment type="catalytic activity">
    <reaction evidence="10">
        <text>L-threonyl-[protein] + ATP = O-phospho-L-threonyl-[protein] + ADP + H(+)</text>
        <dbReference type="Rhea" id="RHEA:46608"/>
        <dbReference type="Rhea" id="RHEA-COMP:11060"/>
        <dbReference type="Rhea" id="RHEA-COMP:11605"/>
        <dbReference type="ChEBI" id="CHEBI:15378"/>
        <dbReference type="ChEBI" id="CHEBI:30013"/>
        <dbReference type="ChEBI" id="CHEBI:30616"/>
        <dbReference type="ChEBI" id="CHEBI:61977"/>
        <dbReference type="ChEBI" id="CHEBI:456216"/>
        <dbReference type="EC" id="2.7.11.17"/>
    </reaction>
</comment>
<proteinExistence type="inferred from homology"/>
<dbReference type="InterPro" id="IPR032710">
    <property type="entry name" value="NTF2-like_dom_sf"/>
</dbReference>
<keyword evidence="7" id="KW-0418">Kinase</keyword>
<organism evidence="18 19">
    <name type="scientific">Tetraodon nigroviridis</name>
    <name type="common">Spotted green pufferfish</name>
    <name type="synonym">Chelonodon nigroviridis</name>
    <dbReference type="NCBI Taxonomy" id="99883"/>
    <lineage>
        <taxon>Eukaryota</taxon>
        <taxon>Metazoa</taxon>
        <taxon>Chordata</taxon>
        <taxon>Craniata</taxon>
        <taxon>Vertebrata</taxon>
        <taxon>Euteleostomi</taxon>
        <taxon>Actinopterygii</taxon>
        <taxon>Neopterygii</taxon>
        <taxon>Teleostei</taxon>
        <taxon>Neoteleostei</taxon>
        <taxon>Acanthomorphata</taxon>
        <taxon>Eupercaria</taxon>
        <taxon>Tetraodontiformes</taxon>
        <taxon>Tetradontoidea</taxon>
        <taxon>Tetraodontidae</taxon>
        <taxon>Tetraodon</taxon>
    </lineage>
</organism>
<dbReference type="InterPro" id="IPR011009">
    <property type="entry name" value="Kinase-like_dom_sf"/>
</dbReference>
<dbReference type="SUPFAM" id="SSF54427">
    <property type="entry name" value="NTF2-like"/>
    <property type="match status" value="1"/>
</dbReference>
<evidence type="ECO:0000256" key="15">
    <source>
        <dbReference type="RuleBase" id="RU000304"/>
    </source>
</evidence>
<dbReference type="Pfam" id="PF08332">
    <property type="entry name" value="CaMKII_AD"/>
    <property type="match status" value="1"/>
</dbReference>
<dbReference type="PROSITE" id="PS50011">
    <property type="entry name" value="PROTEIN_KINASE_DOM"/>
    <property type="match status" value="1"/>
</dbReference>
<comment type="function">
    <text evidence="12">CaM-kinase II (CAMK2) is a prominent kinase in the central nervous system.</text>
</comment>
<dbReference type="PROSITE" id="PS00108">
    <property type="entry name" value="PROTEIN_KINASE_ST"/>
    <property type="match status" value="1"/>
</dbReference>
<keyword evidence="9" id="KW-0112">Calmodulin-binding</keyword>
<reference evidence="18" key="3">
    <citation type="submission" date="2025-09" db="UniProtKB">
        <authorList>
            <consortium name="Ensembl"/>
        </authorList>
    </citation>
    <scope>IDENTIFICATION</scope>
</reference>
<evidence type="ECO:0000256" key="3">
    <source>
        <dbReference type="ARBA" id="ARBA00022527"/>
    </source>
</evidence>
<dbReference type="InterPro" id="IPR017441">
    <property type="entry name" value="Protein_kinase_ATP_BS"/>
</dbReference>
<sequence>MATVATCTRFTDEYQLYEELGKGAFSVVRRCVKKSTGQEYAAKIINTKKLSARDHQKLEREARICRLLKHPNIVRLHDSISEEGFHYLVFDLVTGGELFEDIVAREYYSEADASHCINQILESISHIHQHDIVHRDLKPENLLLASKMKGAAVKLADFGLAIEVQGEQHAWFGFAGTPGYLSPEVLRKDPYGKPVDIWACVGVILYILLVGYPPFWDEDQHKLYQQIKAGAYDFPSPEWDTVTPEAKNLINQMLTINPAKRITADQALKHPWVCVKQRSTVASMMHRQETVECLRKFNARRKLKPGGAILTTMLVSRNFSACKTLLNKKSDGVKEAQTTVVHNPADGTKGSTESCNNMEEEELKARKQEIIKMTEQLIEAINNGDFDAYTRICDPGLTSFEPESLGNLVEGMDFHKFYFENLLSKNSKPVHTTILNPHVHLIGEDAACIAYIRLTQYMDGQGRPRSCQSEETRVWQRRDAKWLNVHFHCSGAPAAPLQ</sequence>
<dbReference type="GO" id="GO:0043226">
    <property type="term" value="C:organelle"/>
    <property type="evidence" value="ECO:0007669"/>
    <property type="project" value="UniProtKB-ARBA"/>
</dbReference>
<feature type="transmembrane region" description="Helical" evidence="16">
    <location>
        <begin position="197"/>
        <end position="216"/>
    </location>
</feature>
<dbReference type="CDD" id="cd14086">
    <property type="entry name" value="STKc_CaMKII"/>
    <property type="match status" value="1"/>
</dbReference>
<evidence type="ECO:0000313" key="19">
    <source>
        <dbReference type="Proteomes" id="UP000007303"/>
    </source>
</evidence>
<evidence type="ECO:0000256" key="2">
    <source>
        <dbReference type="ARBA" id="ARBA00012434"/>
    </source>
</evidence>
<keyword evidence="4" id="KW-0597">Phosphoprotein</keyword>
<evidence type="ECO:0000256" key="11">
    <source>
        <dbReference type="ARBA" id="ARBA00047430"/>
    </source>
</evidence>
<keyword evidence="8 14" id="KW-0067">ATP-binding</keyword>
<feature type="binding site" evidence="14">
    <location>
        <position position="43"/>
    </location>
    <ligand>
        <name>ATP</name>
        <dbReference type="ChEBI" id="CHEBI:30616"/>
    </ligand>
</feature>
<evidence type="ECO:0000256" key="6">
    <source>
        <dbReference type="ARBA" id="ARBA00022741"/>
    </source>
</evidence>
<dbReference type="GO" id="GO:0005516">
    <property type="term" value="F:calmodulin binding"/>
    <property type="evidence" value="ECO:0007669"/>
    <property type="project" value="UniProtKB-KW"/>
</dbReference>
<keyword evidence="16" id="KW-0472">Membrane</keyword>
<evidence type="ECO:0000256" key="12">
    <source>
        <dbReference type="ARBA" id="ARBA00056581"/>
    </source>
</evidence>
<dbReference type="InParanoid" id="H3CPT3"/>
<keyword evidence="16" id="KW-0812">Transmembrane</keyword>
<dbReference type="Ensembl" id="ENSTNIT00000010447.1">
    <property type="protein sequence ID" value="ENSTNIP00000010266.1"/>
    <property type="gene ID" value="ENSTNIG00000007458.1"/>
</dbReference>
<evidence type="ECO:0000256" key="16">
    <source>
        <dbReference type="SAM" id="Phobius"/>
    </source>
</evidence>
<evidence type="ECO:0000256" key="5">
    <source>
        <dbReference type="ARBA" id="ARBA00022679"/>
    </source>
</evidence>